<evidence type="ECO:0008006" key="3">
    <source>
        <dbReference type="Google" id="ProtNLM"/>
    </source>
</evidence>
<proteinExistence type="predicted"/>
<dbReference type="EMBL" id="CP030941">
    <property type="protein sequence ID" value="UUP15974.1"/>
    <property type="molecule type" value="Genomic_DNA"/>
</dbReference>
<sequence length="69" mass="7809">MNQILRGNMTTDNRRILPATEGSGHTYPFSDRTLSSADLFCGRREIAIEHGGAFYRLKITRQGKLILNK</sequence>
<reference evidence="1 2" key="1">
    <citation type="submission" date="2018-07" db="EMBL/GenBank/DDBJ databases">
        <title>Genome sequence of Nitratireductor thuwali#1536.</title>
        <authorList>
            <person name="Michoud G."/>
            <person name="Merlino G."/>
            <person name="Sefrji F.O."/>
            <person name="Daffonchio D."/>
        </authorList>
    </citation>
    <scope>NUCLEOTIDE SEQUENCE [LARGE SCALE GENOMIC DNA]</scope>
    <source>
        <strain evidence="2">Nit1536</strain>
    </source>
</reference>
<keyword evidence="2" id="KW-1185">Reference proteome</keyword>
<accession>A0ABY5MGG1</accession>
<evidence type="ECO:0000313" key="1">
    <source>
        <dbReference type="EMBL" id="UUP15974.1"/>
    </source>
</evidence>
<organism evidence="1 2">
    <name type="scientific">Nitratireductor thuwali</name>
    <dbReference type="NCBI Taxonomy" id="2267699"/>
    <lineage>
        <taxon>Bacteria</taxon>
        <taxon>Pseudomonadati</taxon>
        <taxon>Pseudomonadota</taxon>
        <taxon>Alphaproteobacteria</taxon>
        <taxon>Hyphomicrobiales</taxon>
        <taxon>Phyllobacteriaceae</taxon>
        <taxon>Nitratireductor</taxon>
    </lineage>
</organism>
<gene>
    <name evidence="1" type="ORF">NTH_00414</name>
</gene>
<dbReference type="Gene3D" id="2.10.70.10">
    <property type="entry name" value="Complement Module, domain 1"/>
    <property type="match status" value="1"/>
</dbReference>
<dbReference type="Pfam" id="PF10636">
    <property type="entry name" value="hemP"/>
    <property type="match status" value="1"/>
</dbReference>
<dbReference type="InterPro" id="IPR019600">
    <property type="entry name" value="Hemin_uptake_protein_HemP"/>
</dbReference>
<protein>
    <recommendedName>
        <fullName evidence="3">Hemin uptake protein HemP</fullName>
    </recommendedName>
</protein>
<dbReference type="Proteomes" id="UP001342418">
    <property type="component" value="Chromosome"/>
</dbReference>
<evidence type="ECO:0000313" key="2">
    <source>
        <dbReference type="Proteomes" id="UP001342418"/>
    </source>
</evidence>
<name>A0ABY5MGG1_9HYPH</name>